<sequence>MVKPSTETLASSLCKTTHSGGAVKFCGVSAVSVLGFPSQQLKIQALPGSKRKQSFGVIKASLAKTEVALLRIVPETSRKGSYIFKDMVSTGKDAGEELLSRAGPGFFDS</sequence>
<keyword evidence="2" id="KW-1185">Reference proteome</keyword>
<evidence type="ECO:0000313" key="2">
    <source>
        <dbReference type="Proteomes" id="UP000436088"/>
    </source>
</evidence>
<organism evidence="1 2">
    <name type="scientific">Hibiscus syriacus</name>
    <name type="common">Rose of Sharon</name>
    <dbReference type="NCBI Taxonomy" id="106335"/>
    <lineage>
        <taxon>Eukaryota</taxon>
        <taxon>Viridiplantae</taxon>
        <taxon>Streptophyta</taxon>
        <taxon>Embryophyta</taxon>
        <taxon>Tracheophyta</taxon>
        <taxon>Spermatophyta</taxon>
        <taxon>Magnoliopsida</taxon>
        <taxon>eudicotyledons</taxon>
        <taxon>Gunneridae</taxon>
        <taxon>Pentapetalae</taxon>
        <taxon>rosids</taxon>
        <taxon>malvids</taxon>
        <taxon>Malvales</taxon>
        <taxon>Malvaceae</taxon>
        <taxon>Malvoideae</taxon>
        <taxon>Hibiscus</taxon>
    </lineage>
</organism>
<evidence type="ECO:0000313" key="1">
    <source>
        <dbReference type="EMBL" id="KAE8692725.1"/>
    </source>
</evidence>
<dbReference type="AlphaFoldDB" id="A0A6A2ZP95"/>
<dbReference type="Proteomes" id="UP000436088">
    <property type="component" value="Unassembled WGS sequence"/>
</dbReference>
<name>A0A6A2ZP95_HIBSY</name>
<proteinExistence type="predicted"/>
<dbReference type="EMBL" id="VEPZ02001131">
    <property type="protein sequence ID" value="KAE8692725.1"/>
    <property type="molecule type" value="Genomic_DNA"/>
</dbReference>
<gene>
    <name evidence="1" type="ORF">F3Y22_tig00110831pilonHSYRG00586</name>
</gene>
<accession>A0A6A2ZP95</accession>
<reference evidence="1" key="1">
    <citation type="submission" date="2019-09" db="EMBL/GenBank/DDBJ databases">
        <title>Draft genome information of white flower Hibiscus syriacus.</title>
        <authorList>
            <person name="Kim Y.-M."/>
        </authorList>
    </citation>
    <scope>NUCLEOTIDE SEQUENCE [LARGE SCALE GENOMIC DNA]</scope>
    <source>
        <strain evidence="1">YM2019G1</strain>
    </source>
</reference>
<comment type="caution">
    <text evidence="1">The sequence shown here is derived from an EMBL/GenBank/DDBJ whole genome shotgun (WGS) entry which is preliminary data.</text>
</comment>
<protein>
    <submittedName>
        <fullName evidence="1">Uncharacterized protein</fullName>
    </submittedName>
</protein>